<dbReference type="PANTHER" id="PTHR48155">
    <property type="entry name" value="OS09G0497600 PROTEIN"/>
    <property type="match status" value="1"/>
</dbReference>
<dbReference type="SUPFAM" id="SSF51556">
    <property type="entry name" value="Metallo-dependent hydrolases"/>
    <property type="match status" value="1"/>
</dbReference>
<dbReference type="EMBL" id="AWUE01020827">
    <property type="protein sequence ID" value="OMO65537.1"/>
    <property type="molecule type" value="Genomic_DNA"/>
</dbReference>
<dbReference type="AlphaFoldDB" id="A0A1R3H5C3"/>
<accession>A0A1R3H5C3</accession>
<dbReference type="Proteomes" id="UP000187203">
    <property type="component" value="Unassembled WGS sequence"/>
</dbReference>
<feature type="region of interest" description="Disordered" evidence="1">
    <location>
        <begin position="236"/>
        <end position="258"/>
    </location>
</feature>
<gene>
    <name evidence="2" type="ORF">COLO4_31152</name>
</gene>
<sequence>MPPPSGVLHGTIIDQFIACGNSRDIAHELASQIWLAVLDNLEENHHTFLLLKRLALEGDVFLPYPYSRSIKVQWRVFEKLFTDFRDCFNHSDYYDLLAMAKNKFQPIPSAWYVSERSPSWFSTLKEFFETTPSAAVGEIGLDKGSRGREIDFNDQIEVFRQQLELAKELKKPASIHCVRAFGYVMPMKAQKAKKMLKAIPSERILLESDAPDALPNSELSSLFLVDEDPSLPREFFSQGRNSASNVDNQSGASSDASTLPKEMLNHPANIDNLQLQADECKFFRFGRMTLCIGRLMWRIGRMMWRCERIRFMWVSKRLGLGSAKLMRDERSDLVLQRETLSDLLEEDYTCKMAQIREIEDL</sequence>
<evidence type="ECO:0000313" key="3">
    <source>
        <dbReference type="Proteomes" id="UP000187203"/>
    </source>
</evidence>
<comment type="caution">
    <text evidence="2">The sequence shown here is derived from an EMBL/GenBank/DDBJ whole genome shotgun (WGS) entry which is preliminary data.</text>
</comment>
<reference evidence="3" key="1">
    <citation type="submission" date="2013-09" db="EMBL/GenBank/DDBJ databases">
        <title>Corchorus olitorius genome sequencing.</title>
        <authorList>
            <person name="Alam M."/>
            <person name="Haque M.S."/>
            <person name="Islam M.S."/>
            <person name="Emdad E.M."/>
            <person name="Islam M.M."/>
            <person name="Ahmed B."/>
            <person name="Halim A."/>
            <person name="Hossen Q.M.M."/>
            <person name="Hossain M.Z."/>
            <person name="Ahmed R."/>
            <person name="Khan M.M."/>
            <person name="Islam R."/>
            <person name="Rashid M.M."/>
            <person name="Khan S.A."/>
            <person name="Rahman M.S."/>
            <person name="Alam M."/>
            <person name="Yahiya A.S."/>
            <person name="Khan M.S."/>
            <person name="Azam M.S."/>
            <person name="Haque T."/>
            <person name="Lashkar M.Z.H."/>
            <person name="Akhand A.I."/>
            <person name="Morshed G."/>
            <person name="Roy S."/>
            <person name="Uddin K.S."/>
            <person name="Rabeya T."/>
            <person name="Hossain A.S."/>
            <person name="Chowdhury A."/>
            <person name="Snigdha A.R."/>
            <person name="Mortoza M.S."/>
            <person name="Matin S.A."/>
            <person name="Hoque S.M.E."/>
            <person name="Islam M.K."/>
            <person name="Roy D.K."/>
            <person name="Haider R."/>
            <person name="Moosa M.M."/>
            <person name="Elias S.M."/>
            <person name="Hasan A.M."/>
            <person name="Jahan S."/>
            <person name="Shafiuddin M."/>
            <person name="Mahmood N."/>
            <person name="Shommy N.S."/>
        </authorList>
    </citation>
    <scope>NUCLEOTIDE SEQUENCE [LARGE SCALE GENOMIC DNA]</scope>
    <source>
        <strain evidence="3">cv. O-4</strain>
    </source>
</reference>
<evidence type="ECO:0000256" key="1">
    <source>
        <dbReference type="SAM" id="MobiDB-lite"/>
    </source>
</evidence>
<feature type="compositionally biased region" description="Polar residues" evidence="1">
    <location>
        <begin position="238"/>
        <end position="257"/>
    </location>
</feature>
<organism evidence="2 3">
    <name type="scientific">Corchorus olitorius</name>
    <dbReference type="NCBI Taxonomy" id="93759"/>
    <lineage>
        <taxon>Eukaryota</taxon>
        <taxon>Viridiplantae</taxon>
        <taxon>Streptophyta</taxon>
        <taxon>Embryophyta</taxon>
        <taxon>Tracheophyta</taxon>
        <taxon>Spermatophyta</taxon>
        <taxon>Magnoliopsida</taxon>
        <taxon>eudicotyledons</taxon>
        <taxon>Gunneridae</taxon>
        <taxon>Pentapetalae</taxon>
        <taxon>rosids</taxon>
        <taxon>malvids</taxon>
        <taxon>Malvales</taxon>
        <taxon>Malvaceae</taxon>
        <taxon>Grewioideae</taxon>
        <taxon>Apeibeae</taxon>
        <taxon>Corchorus</taxon>
    </lineage>
</organism>
<proteinExistence type="predicted"/>
<dbReference type="InterPro" id="IPR032466">
    <property type="entry name" value="Metal_Hydrolase"/>
</dbReference>
<dbReference type="Pfam" id="PF01026">
    <property type="entry name" value="TatD_DNase"/>
    <property type="match status" value="1"/>
</dbReference>
<keyword evidence="3" id="KW-1185">Reference proteome</keyword>
<dbReference type="PANTHER" id="PTHR48155:SF1">
    <property type="entry name" value="F-BOX DOMAIN-CONTAINING PROTEIN"/>
    <property type="match status" value="1"/>
</dbReference>
<dbReference type="Gene3D" id="3.20.20.140">
    <property type="entry name" value="Metal-dependent hydrolases"/>
    <property type="match status" value="2"/>
</dbReference>
<dbReference type="GO" id="GO:0016788">
    <property type="term" value="F:hydrolase activity, acting on ester bonds"/>
    <property type="evidence" value="ECO:0007669"/>
    <property type="project" value="InterPro"/>
</dbReference>
<dbReference type="OrthoDB" id="1647530at2759"/>
<evidence type="ECO:0000313" key="2">
    <source>
        <dbReference type="EMBL" id="OMO65537.1"/>
    </source>
</evidence>
<protein>
    <submittedName>
        <fullName evidence="2">TatD family</fullName>
    </submittedName>
</protein>
<dbReference type="STRING" id="93759.A0A1R3H5C3"/>
<dbReference type="InterPro" id="IPR001130">
    <property type="entry name" value="TatD-like"/>
</dbReference>
<name>A0A1R3H5C3_9ROSI</name>